<gene>
    <name evidence="2" type="ORF">JOC83_001417</name>
</gene>
<dbReference type="InterPro" id="IPR001509">
    <property type="entry name" value="Epimerase_deHydtase"/>
</dbReference>
<keyword evidence="3" id="KW-1185">Reference proteome</keyword>
<protein>
    <submittedName>
        <fullName evidence="2">Nucleoside-diphosphate-sugar epimerase</fullName>
    </submittedName>
</protein>
<reference evidence="2 3" key="1">
    <citation type="submission" date="2021-01" db="EMBL/GenBank/DDBJ databases">
        <title>Genomic Encyclopedia of Type Strains, Phase IV (KMG-IV): sequencing the most valuable type-strain genomes for metagenomic binning, comparative biology and taxonomic classification.</title>
        <authorList>
            <person name="Goeker M."/>
        </authorList>
    </citation>
    <scope>NUCLEOTIDE SEQUENCE [LARGE SCALE GENOMIC DNA]</scope>
    <source>
        <strain evidence="2 3">DSM 104297</strain>
    </source>
</reference>
<dbReference type="Proteomes" id="UP000809829">
    <property type="component" value="Unassembled WGS sequence"/>
</dbReference>
<sequence>MSKIIVVGSNRFVGFHLCTSFLNDGIEVKGYMHEPHKSESFLQDEMRSFLGRNANFTSVQIDEADQQLSIDSDTDVVYFTYFDAGDFHDSQFLRHKMKEANEALIQTITKCRQTKTKLVFLSSLRVFGEEQKEITEETVPIPDHREGKLMLHFEKMIEKAKSSDLQCMTIRVPTIYGPWQPLSMAYQHALIHKEKKEIIEEDTRHVLYIDDVVNALKSSQQASIKYDVVHLVNKQDKDWGRGAQLLNIKEIQEKENEFKESERAKEILNFYPKVSIREGMYQQMRHTRTIFSYRS</sequence>
<dbReference type="RefSeq" id="WP_205185725.1">
    <property type="nucleotide sequence ID" value="NZ_JAFBFC010000002.1"/>
</dbReference>
<proteinExistence type="predicted"/>
<dbReference type="InterPro" id="IPR036291">
    <property type="entry name" value="NAD(P)-bd_dom_sf"/>
</dbReference>
<accession>A0ABS2QSZ2</accession>
<evidence type="ECO:0000313" key="3">
    <source>
        <dbReference type="Proteomes" id="UP000809829"/>
    </source>
</evidence>
<dbReference type="Gene3D" id="3.40.50.720">
    <property type="entry name" value="NAD(P)-binding Rossmann-like Domain"/>
    <property type="match status" value="1"/>
</dbReference>
<dbReference type="SUPFAM" id="SSF51735">
    <property type="entry name" value="NAD(P)-binding Rossmann-fold domains"/>
    <property type="match status" value="1"/>
</dbReference>
<comment type="caution">
    <text evidence="2">The sequence shown here is derived from an EMBL/GenBank/DDBJ whole genome shotgun (WGS) entry which is preliminary data.</text>
</comment>
<dbReference type="EMBL" id="JAFBFC010000002">
    <property type="protein sequence ID" value="MBM7702583.1"/>
    <property type="molecule type" value="Genomic_DNA"/>
</dbReference>
<evidence type="ECO:0000259" key="1">
    <source>
        <dbReference type="Pfam" id="PF01370"/>
    </source>
</evidence>
<dbReference type="PANTHER" id="PTHR43245">
    <property type="entry name" value="BIFUNCTIONAL POLYMYXIN RESISTANCE PROTEIN ARNA"/>
    <property type="match status" value="1"/>
</dbReference>
<name>A0ABS2QSZ2_9BACI</name>
<dbReference type="InterPro" id="IPR050177">
    <property type="entry name" value="Lipid_A_modif_metabolic_enz"/>
</dbReference>
<organism evidence="2 3">
    <name type="scientific">Priestia iocasae</name>
    <dbReference type="NCBI Taxonomy" id="2291674"/>
    <lineage>
        <taxon>Bacteria</taxon>
        <taxon>Bacillati</taxon>
        <taxon>Bacillota</taxon>
        <taxon>Bacilli</taxon>
        <taxon>Bacillales</taxon>
        <taxon>Bacillaceae</taxon>
        <taxon>Priestia</taxon>
    </lineage>
</organism>
<feature type="domain" description="NAD-dependent epimerase/dehydratase" evidence="1">
    <location>
        <begin position="4"/>
        <end position="216"/>
    </location>
</feature>
<dbReference type="Pfam" id="PF01370">
    <property type="entry name" value="Epimerase"/>
    <property type="match status" value="1"/>
</dbReference>
<evidence type="ECO:0000313" key="2">
    <source>
        <dbReference type="EMBL" id="MBM7702583.1"/>
    </source>
</evidence>